<name>A0AAE0NXJ8_9PEZI</name>
<gene>
    <name evidence="2" type="ORF">B0H63DRAFT_492468</name>
</gene>
<dbReference type="EMBL" id="JAULSW010000002">
    <property type="protein sequence ID" value="KAK3389567.1"/>
    <property type="molecule type" value="Genomic_DNA"/>
</dbReference>
<protein>
    <recommendedName>
        <fullName evidence="1">DUF8212 domain-containing protein</fullName>
    </recommendedName>
</protein>
<reference evidence="2" key="1">
    <citation type="journal article" date="2023" name="Mol. Phylogenet. Evol.">
        <title>Genome-scale phylogeny and comparative genomics of the fungal order Sordariales.</title>
        <authorList>
            <person name="Hensen N."/>
            <person name="Bonometti L."/>
            <person name="Westerberg I."/>
            <person name="Brannstrom I.O."/>
            <person name="Guillou S."/>
            <person name="Cros-Aarteil S."/>
            <person name="Calhoun S."/>
            <person name="Haridas S."/>
            <person name="Kuo A."/>
            <person name="Mondo S."/>
            <person name="Pangilinan J."/>
            <person name="Riley R."/>
            <person name="LaButti K."/>
            <person name="Andreopoulos B."/>
            <person name="Lipzen A."/>
            <person name="Chen C."/>
            <person name="Yan M."/>
            <person name="Daum C."/>
            <person name="Ng V."/>
            <person name="Clum A."/>
            <person name="Steindorff A."/>
            <person name="Ohm R.A."/>
            <person name="Martin F."/>
            <person name="Silar P."/>
            <person name="Natvig D.O."/>
            <person name="Lalanne C."/>
            <person name="Gautier V."/>
            <person name="Ament-Velasquez S.L."/>
            <person name="Kruys A."/>
            <person name="Hutchinson M.I."/>
            <person name="Powell A.J."/>
            <person name="Barry K."/>
            <person name="Miller A.N."/>
            <person name="Grigoriev I.V."/>
            <person name="Debuchy R."/>
            <person name="Gladieux P."/>
            <person name="Hiltunen Thoren M."/>
            <person name="Johannesson H."/>
        </authorList>
    </citation>
    <scope>NUCLEOTIDE SEQUENCE</scope>
    <source>
        <strain evidence="2">CBS 232.78</strain>
    </source>
</reference>
<sequence>MRLLNVETRRLENFIQTGIEWSSYTILVTCTWPATRNFWLTKSEQEGYQHNWIGTCCIDKSSKVQVCYAYLSDVDGTGSDDPGHKSSSFRKSRWFTRGWTLQELLAPLEAVFLNRDWKEIGTRKSLGTIIAEVTGISAAALENPFVAQKMSWAALRKPTREEDRAYSLMGLFGVNMPLLYGEGSQKAFARLQREIMKQSTDDSIFAWSNLGIEHWVSCGKAGPAMDPGNPLTQFNDF</sequence>
<dbReference type="PANTHER" id="PTHR10622">
    <property type="entry name" value="HET DOMAIN-CONTAINING PROTEIN"/>
    <property type="match status" value="1"/>
</dbReference>
<dbReference type="InterPro" id="IPR058525">
    <property type="entry name" value="DUF8212"/>
</dbReference>
<proteinExistence type="predicted"/>
<accession>A0AAE0NXJ8</accession>
<keyword evidence="3" id="KW-1185">Reference proteome</keyword>
<organism evidence="2 3">
    <name type="scientific">Podospora didyma</name>
    <dbReference type="NCBI Taxonomy" id="330526"/>
    <lineage>
        <taxon>Eukaryota</taxon>
        <taxon>Fungi</taxon>
        <taxon>Dikarya</taxon>
        <taxon>Ascomycota</taxon>
        <taxon>Pezizomycotina</taxon>
        <taxon>Sordariomycetes</taxon>
        <taxon>Sordariomycetidae</taxon>
        <taxon>Sordariales</taxon>
        <taxon>Podosporaceae</taxon>
        <taxon>Podospora</taxon>
    </lineage>
</organism>
<comment type="caution">
    <text evidence="2">The sequence shown here is derived from an EMBL/GenBank/DDBJ whole genome shotgun (WGS) entry which is preliminary data.</text>
</comment>
<evidence type="ECO:0000313" key="3">
    <source>
        <dbReference type="Proteomes" id="UP001285441"/>
    </source>
</evidence>
<dbReference type="PANTHER" id="PTHR10622:SF10">
    <property type="entry name" value="HET DOMAIN-CONTAINING PROTEIN"/>
    <property type="match status" value="1"/>
</dbReference>
<evidence type="ECO:0000259" key="1">
    <source>
        <dbReference type="Pfam" id="PF26640"/>
    </source>
</evidence>
<dbReference type="Proteomes" id="UP001285441">
    <property type="component" value="Unassembled WGS sequence"/>
</dbReference>
<evidence type="ECO:0000313" key="2">
    <source>
        <dbReference type="EMBL" id="KAK3389567.1"/>
    </source>
</evidence>
<reference evidence="2" key="2">
    <citation type="submission" date="2023-06" db="EMBL/GenBank/DDBJ databases">
        <authorList>
            <consortium name="Lawrence Berkeley National Laboratory"/>
            <person name="Haridas S."/>
            <person name="Hensen N."/>
            <person name="Bonometti L."/>
            <person name="Westerberg I."/>
            <person name="Brannstrom I.O."/>
            <person name="Guillou S."/>
            <person name="Cros-Aarteil S."/>
            <person name="Calhoun S."/>
            <person name="Kuo A."/>
            <person name="Mondo S."/>
            <person name="Pangilinan J."/>
            <person name="Riley R."/>
            <person name="LaButti K."/>
            <person name="Andreopoulos B."/>
            <person name="Lipzen A."/>
            <person name="Chen C."/>
            <person name="Yanf M."/>
            <person name="Daum C."/>
            <person name="Ng V."/>
            <person name="Clum A."/>
            <person name="Steindorff A."/>
            <person name="Ohm R."/>
            <person name="Martin F."/>
            <person name="Silar P."/>
            <person name="Natvig D."/>
            <person name="Lalanne C."/>
            <person name="Gautier V."/>
            <person name="Ament-velasquez S.L."/>
            <person name="Kruys A."/>
            <person name="Hutchinson M.I."/>
            <person name="Powell A.J."/>
            <person name="Barry K."/>
            <person name="Miller A.N."/>
            <person name="Grigoriev I.V."/>
            <person name="Debuchy R."/>
            <person name="Gladieux P."/>
            <person name="Thoren M.H."/>
            <person name="Johannesson H."/>
        </authorList>
    </citation>
    <scope>NUCLEOTIDE SEQUENCE</scope>
    <source>
        <strain evidence="2">CBS 232.78</strain>
    </source>
</reference>
<feature type="domain" description="DUF8212" evidence="1">
    <location>
        <begin position="186"/>
        <end position="209"/>
    </location>
</feature>
<dbReference type="Pfam" id="PF26640">
    <property type="entry name" value="DUF8212"/>
    <property type="match status" value="1"/>
</dbReference>
<dbReference type="AlphaFoldDB" id="A0AAE0NXJ8"/>